<dbReference type="Gene3D" id="3.10.20.30">
    <property type="match status" value="1"/>
</dbReference>
<dbReference type="KEGG" id="rci:RCIX2088"/>
<protein>
    <submittedName>
        <fullName evidence="1">ThiS/MoaD sulfur transfer protein</fullName>
    </submittedName>
</protein>
<dbReference type="eggNOG" id="arCOG00536">
    <property type="taxonomic scope" value="Archaea"/>
</dbReference>
<dbReference type="SUPFAM" id="SSF54285">
    <property type="entry name" value="MoaD/ThiS"/>
    <property type="match status" value="1"/>
</dbReference>
<dbReference type="AlphaFoldDB" id="Q0W316"/>
<name>Q0W316_METAR</name>
<dbReference type="InterPro" id="IPR016155">
    <property type="entry name" value="Mopterin_synth/thiamin_S_b"/>
</dbReference>
<gene>
    <name evidence="1" type="ORF">RCIX2088</name>
</gene>
<accession>Q0W316</accession>
<dbReference type="PANTHER" id="PTHR38031:SF1">
    <property type="entry name" value="SULFUR CARRIER PROTEIN CYSO"/>
    <property type="match status" value="1"/>
</dbReference>
<dbReference type="CDD" id="cd17040">
    <property type="entry name" value="Ubl_MoaD_like"/>
    <property type="match status" value="1"/>
</dbReference>
<dbReference type="InterPro" id="IPR003749">
    <property type="entry name" value="ThiS/MoaD-like"/>
</dbReference>
<sequence>MLDRKSLEFQFRPGMTMRDLFAELSQFGRQGFEKAIYDPRTGRMNEYLAVFVNSREIRSLDGLDTRLTGGDTVTIMPPMAGGSAIG</sequence>
<dbReference type="PANTHER" id="PTHR38031">
    <property type="entry name" value="SULFUR CARRIER PROTEIN SLR0821-RELATED"/>
    <property type="match status" value="1"/>
</dbReference>
<evidence type="ECO:0000313" key="2">
    <source>
        <dbReference type="Proteomes" id="UP000000663"/>
    </source>
</evidence>
<dbReference type="InterPro" id="IPR012675">
    <property type="entry name" value="Beta-grasp_dom_sf"/>
</dbReference>
<evidence type="ECO:0000313" key="1">
    <source>
        <dbReference type="EMBL" id="CAJ37227.1"/>
    </source>
</evidence>
<organism evidence="1 2">
    <name type="scientific">Methanocella arvoryzae (strain DSM 22066 / NBRC 105507 / MRE50)</name>
    <dbReference type="NCBI Taxonomy" id="351160"/>
    <lineage>
        <taxon>Archaea</taxon>
        <taxon>Methanobacteriati</taxon>
        <taxon>Methanobacteriota</taxon>
        <taxon>Stenosarchaea group</taxon>
        <taxon>Methanomicrobia</taxon>
        <taxon>Methanocellales</taxon>
        <taxon>Methanocellaceae</taxon>
        <taxon>Methanocella</taxon>
    </lineage>
</organism>
<dbReference type="EMBL" id="AM114193">
    <property type="protein sequence ID" value="CAJ37227.1"/>
    <property type="molecule type" value="Genomic_DNA"/>
</dbReference>
<dbReference type="Pfam" id="PF02597">
    <property type="entry name" value="ThiS"/>
    <property type="match status" value="1"/>
</dbReference>
<dbReference type="STRING" id="351160.RCIX2088"/>
<keyword evidence="2" id="KW-1185">Reference proteome</keyword>
<proteinExistence type="predicted"/>
<reference evidence="1 2" key="1">
    <citation type="journal article" date="2006" name="Science">
        <title>Genome of rice cluster I archaea -- the key methane producers in the rice rhizosphere.</title>
        <authorList>
            <person name="Erkel C."/>
            <person name="Kube M."/>
            <person name="Reinhardt R."/>
            <person name="Liesack W."/>
        </authorList>
    </citation>
    <scope>NUCLEOTIDE SEQUENCE [LARGE SCALE GENOMIC DNA]</scope>
    <source>
        <strain evidence="2">DSM 22066 / NBRC 105507 / MRE50</strain>
    </source>
</reference>
<dbReference type="InterPro" id="IPR052045">
    <property type="entry name" value="Sulfur_Carrier/Prot_Modifier"/>
</dbReference>
<dbReference type="Proteomes" id="UP000000663">
    <property type="component" value="Chromosome"/>
</dbReference>